<sequence>MGVTVSTEDVSTEQIKILEQYFINLKFAIYNVLLLKTISPTKVTFSQIEFVKIPCQDFVFWNIYRRDNIMSEKDVIRKNVHSGFCPVENRIAFDTLNSVDGWSLSAYYFDGHVLSRRFFIWKCGLRFHWILEFLFFLMQNSGISMALRMWDFDGMDTKSVADPRIPDFGTPMKRR</sequence>
<comment type="caution">
    <text evidence="1">The sequence shown here is derived from an EMBL/GenBank/DDBJ whole genome shotgun (WGS) entry which is preliminary data.</text>
</comment>
<evidence type="ECO:0000313" key="1">
    <source>
        <dbReference type="EMBL" id="CAB5358948.1"/>
    </source>
</evidence>
<reference evidence="1" key="1">
    <citation type="submission" date="2020-05" db="EMBL/GenBank/DDBJ databases">
        <authorList>
            <person name="Rincon C."/>
            <person name="Sanders R I."/>
            <person name="Robbins C."/>
            <person name="Chaturvedi A."/>
        </authorList>
    </citation>
    <scope>NUCLEOTIDE SEQUENCE</scope>
    <source>
        <strain evidence="1">CHB12</strain>
    </source>
</reference>
<proteinExistence type="predicted"/>
<gene>
    <name evidence="1" type="ORF">CHRIB12_LOCUS7473</name>
</gene>
<dbReference type="AlphaFoldDB" id="A0A915Z2N7"/>
<name>A0A915Z2N7_9GLOM</name>
<dbReference type="OrthoDB" id="10426865at2759"/>
<dbReference type="EMBL" id="CAGKOT010000013">
    <property type="protein sequence ID" value="CAB5358948.1"/>
    <property type="molecule type" value="Genomic_DNA"/>
</dbReference>
<evidence type="ECO:0000313" key="2">
    <source>
        <dbReference type="Proteomes" id="UP000684084"/>
    </source>
</evidence>
<protein>
    <submittedName>
        <fullName evidence="1">Uncharacterized protein</fullName>
    </submittedName>
</protein>
<accession>A0A915Z2N7</accession>
<organism evidence="1 2">
    <name type="scientific">Rhizophagus irregularis</name>
    <dbReference type="NCBI Taxonomy" id="588596"/>
    <lineage>
        <taxon>Eukaryota</taxon>
        <taxon>Fungi</taxon>
        <taxon>Fungi incertae sedis</taxon>
        <taxon>Mucoromycota</taxon>
        <taxon>Glomeromycotina</taxon>
        <taxon>Glomeromycetes</taxon>
        <taxon>Glomerales</taxon>
        <taxon>Glomeraceae</taxon>
        <taxon>Rhizophagus</taxon>
    </lineage>
</organism>
<dbReference type="Proteomes" id="UP000684084">
    <property type="component" value="Unassembled WGS sequence"/>
</dbReference>